<comment type="caution">
    <text evidence="7">The sequence shown here is derived from an EMBL/GenBank/DDBJ whole genome shotgun (WGS) entry which is preliminary data.</text>
</comment>
<feature type="domain" description="3-hydroxyacyl-CoA dehydrogenase NAD binding" evidence="6">
    <location>
        <begin position="38"/>
        <end position="213"/>
    </location>
</feature>
<dbReference type="FunFam" id="1.10.1040.50:FF:000006">
    <property type="entry name" value="Peroxisomal bifunctional enzyme"/>
    <property type="match status" value="1"/>
</dbReference>
<evidence type="ECO:0000259" key="6">
    <source>
        <dbReference type="Pfam" id="PF02737"/>
    </source>
</evidence>
<dbReference type="Pfam" id="PF00725">
    <property type="entry name" value="3HCDH"/>
    <property type="match status" value="2"/>
</dbReference>
<dbReference type="SUPFAM" id="SSF48179">
    <property type="entry name" value="6-phosphogluconate dehydrogenase C-terminal domain-like"/>
    <property type="match status" value="2"/>
</dbReference>
<keyword evidence="2" id="KW-0413">Isomerase</keyword>
<reference evidence="7" key="2">
    <citation type="submission" date="2020-09" db="EMBL/GenBank/DDBJ databases">
        <authorList>
            <person name="Sun Q."/>
            <person name="Zhou Y."/>
        </authorList>
    </citation>
    <scope>NUCLEOTIDE SEQUENCE</scope>
    <source>
        <strain evidence="7">CGMCC 1.15519</strain>
    </source>
</reference>
<keyword evidence="3" id="KW-0456">Lyase</keyword>
<proteinExistence type="predicted"/>
<protein>
    <recommendedName>
        <fullName evidence="9">3-hydroxyacyl-CoA dehydrogenase</fullName>
    </recommendedName>
</protein>
<reference evidence="7" key="1">
    <citation type="journal article" date="2014" name="Int. J. Syst. Evol. Microbiol.">
        <title>Complete genome sequence of Corynebacterium casei LMG S-19264T (=DSM 44701T), isolated from a smear-ripened cheese.</title>
        <authorList>
            <consortium name="US DOE Joint Genome Institute (JGI-PGF)"/>
            <person name="Walter F."/>
            <person name="Albersmeier A."/>
            <person name="Kalinowski J."/>
            <person name="Ruckert C."/>
        </authorList>
    </citation>
    <scope>NUCLEOTIDE SEQUENCE</scope>
    <source>
        <strain evidence="7">CGMCC 1.15519</strain>
    </source>
</reference>
<evidence type="ECO:0000259" key="5">
    <source>
        <dbReference type="Pfam" id="PF00725"/>
    </source>
</evidence>
<dbReference type="GO" id="GO:0016853">
    <property type="term" value="F:isomerase activity"/>
    <property type="evidence" value="ECO:0007669"/>
    <property type="project" value="UniProtKB-KW"/>
</dbReference>
<dbReference type="Gene3D" id="1.10.1040.50">
    <property type="match status" value="1"/>
</dbReference>
<evidence type="ECO:0000256" key="4">
    <source>
        <dbReference type="ARBA" id="ARBA00023268"/>
    </source>
</evidence>
<evidence type="ECO:0000256" key="3">
    <source>
        <dbReference type="ARBA" id="ARBA00023239"/>
    </source>
</evidence>
<feature type="domain" description="3-hydroxyacyl-CoA dehydrogenase C-terminal" evidence="5">
    <location>
        <begin position="337"/>
        <end position="421"/>
    </location>
</feature>
<organism evidence="7 8">
    <name type="scientific">Sandarakinorhabdus glacialis</name>
    <dbReference type="NCBI Taxonomy" id="1614636"/>
    <lineage>
        <taxon>Bacteria</taxon>
        <taxon>Pseudomonadati</taxon>
        <taxon>Pseudomonadota</taxon>
        <taxon>Alphaproteobacteria</taxon>
        <taxon>Sphingomonadales</taxon>
        <taxon>Sphingosinicellaceae</taxon>
        <taxon>Sandarakinorhabdus</taxon>
    </lineage>
</organism>
<dbReference type="InterPro" id="IPR036291">
    <property type="entry name" value="NAD(P)-bd_dom_sf"/>
</dbReference>
<sequence>MTSSPLPADSGVDYVTEAIRRAAIVDGLGDATILPVAKVGIIGAGTMGGGIAMNFANIGIPVHLVETRQDALDRGLTTVRGHYERSASRGRFTMEEVDIRMARLSGGLDLAALADCDLIIEAVFEDIEIKKSIFRRLDDIAKPGAILASNTSGLDIDAIAAVTRRPEAVIGLHFFSPANVMKLVEVVRGVCTGDAVIATSMKIARDIGKIAVISGVCPGFIGNRMLYPRHIQALALLAQGAMPWDVDRVLKAFGFKMGPFEMADLAGLDIGWSKGAKTNDRLRDALCEADRRGQKTRAGYYDYDDDRNAVPSPAVSDLIRATFAIGADAVVPDDVTILERCLFPMVNEGAKILGEGIAQRASDIDVVWLYGYGWPQHTGGPMRWADGIGLTRIRDLAATLGSGNSWYAPAPLLERLVSEGRTFADQ</sequence>
<name>A0A917E5U2_9SPHN</name>
<dbReference type="EMBL" id="BMJM01000002">
    <property type="protein sequence ID" value="GGE02485.1"/>
    <property type="molecule type" value="Genomic_DNA"/>
</dbReference>
<dbReference type="Proteomes" id="UP000635071">
    <property type="component" value="Unassembled WGS sequence"/>
</dbReference>
<keyword evidence="4" id="KW-0511">Multifunctional enzyme</keyword>
<dbReference type="GO" id="GO:0016616">
    <property type="term" value="F:oxidoreductase activity, acting on the CH-OH group of donors, NAD or NADP as acceptor"/>
    <property type="evidence" value="ECO:0007669"/>
    <property type="project" value="InterPro"/>
</dbReference>
<evidence type="ECO:0000313" key="8">
    <source>
        <dbReference type="Proteomes" id="UP000635071"/>
    </source>
</evidence>
<evidence type="ECO:0000313" key="7">
    <source>
        <dbReference type="EMBL" id="GGE02485.1"/>
    </source>
</evidence>
<feature type="domain" description="3-hydroxyacyl-CoA dehydrogenase C-terminal" evidence="5">
    <location>
        <begin position="219"/>
        <end position="303"/>
    </location>
</feature>
<dbReference type="InterPro" id="IPR006176">
    <property type="entry name" value="3-OHacyl-CoA_DH_NAD-bd"/>
</dbReference>
<dbReference type="GO" id="GO:0016829">
    <property type="term" value="F:lyase activity"/>
    <property type="evidence" value="ECO:0007669"/>
    <property type="project" value="UniProtKB-KW"/>
</dbReference>
<dbReference type="InterPro" id="IPR008927">
    <property type="entry name" value="6-PGluconate_DH-like_C_sf"/>
</dbReference>
<accession>A0A917E5U2</accession>
<keyword evidence="8" id="KW-1185">Reference proteome</keyword>
<keyword evidence="1" id="KW-0560">Oxidoreductase</keyword>
<evidence type="ECO:0000256" key="1">
    <source>
        <dbReference type="ARBA" id="ARBA00023002"/>
    </source>
</evidence>
<evidence type="ECO:0008006" key="9">
    <source>
        <dbReference type="Google" id="ProtNLM"/>
    </source>
</evidence>
<dbReference type="AlphaFoldDB" id="A0A917E5U2"/>
<dbReference type="FunFam" id="3.40.50.720:FF:000009">
    <property type="entry name" value="Fatty oxidation complex, alpha subunit"/>
    <property type="match status" value="1"/>
</dbReference>
<dbReference type="GO" id="GO:0070403">
    <property type="term" value="F:NAD+ binding"/>
    <property type="evidence" value="ECO:0007669"/>
    <property type="project" value="InterPro"/>
</dbReference>
<evidence type="ECO:0000256" key="2">
    <source>
        <dbReference type="ARBA" id="ARBA00023235"/>
    </source>
</evidence>
<dbReference type="SUPFAM" id="SSF51735">
    <property type="entry name" value="NAD(P)-binding Rossmann-fold domains"/>
    <property type="match status" value="1"/>
</dbReference>
<dbReference type="GO" id="GO:0006631">
    <property type="term" value="P:fatty acid metabolic process"/>
    <property type="evidence" value="ECO:0007669"/>
    <property type="project" value="InterPro"/>
</dbReference>
<dbReference type="PANTHER" id="PTHR23309">
    <property type="entry name" value="3-HYDROXYACYL-COA DEHYROGENASE"/>
    <property type="match status" value="1"/>
</dbReference>
<gene>
    <name evidence="7" type="ORF">GCM10011529_06180</name>
</gene>
<dbReference type="RefSeq" id="WP_207792489.1">
    <property type="nucleotide sequence ID" value="NZ_BMJM01000002.1"/>
</dbReference>
<dbReference type="Pfam" id="PF02737">
    <property type="entry name" value="3HCDH_N"/>
    <property type="match status" value="1"/>
</dbReference>
<dbReference type="InterPro" id="IPR006108">
    <property type="entry name" value="3HC_DH_C"/>
</dbReference>
<dbReference type="Gene3D" id="3.40.50.720">
    <property type="entry name" value="NAD(P)-binding Rossmann-like Domain"/>
    <property type="match status" value="1"/>
</dbReference>